<dbReference type="GO" id="GO:0006097">
    <property type="term" value="P:glyoxylate cycle"/>
    <property type="evidence" value="ECO:0007669"/>
    <property type="project" value="InterPro"/>
</dbReference>
<dbReference type="AlphaFoldDB" id="A0A3B9ISW3"/>
<dbReference type="InterPro" id="IPR048356">
    <property type="entry name" value="MS_N"/>
</dbReference>
<proteinExistence type="predicted"/>
<dbReference type="EMBL" id="DMAI01000422">
    <property type="protein sequence ID" value="HAE50856.1"/>
    <property type="molecule type" value="Genomic_DNA"/>
</dbReference>
<accession>A0A3B9ISW3</accession>
<feature type="domain" description="Malate synthase N-terminal" evidence="1">
    <location>
        <begin position="30"/>
        <end position="81"/>
    </location>
</feature>
<sequence length="100" mass="10519">MTTGDGAMTAMTRIDGAGMVQATPAPDVETAALLGADALAFLSGLERRFGARRRELLVARTARAVRIATGAEPLDFPAETAAIRAADWRVRPAPADLVDR</sequence>
<name>A0A3B9ISW3_9PROT</name>
<dbReference type="GO" id="GO:0004474">
    <property type="term" value="F:malate synthase activity"/>
    <property type="evidence" value="ECO:0007669"/>
    <property type="project" value="InterPro"/>
</dbReference>
<feature type="non-terminal residue" evidence="2">
    <location>
        <position position="100"/>
    </location>
</feature>
<gene>
    <name evidence="2" type="ORF">DCK97_25920</name>
</gene>
<dbReference type="InterPro" id="IPR006252">
    <property type="entry name" value="Malate_synthA"/>
</dbReference>
<dbReference type="InterPro" id="IPR011076">
    <property type="entry name" value="Malate_synth_sf"/>
</dbReference>
<dbReference type="InterPro" id="IPR046363">
    <property type="entry name" value="MS_N_TIM-barrel_dom"/>
</dbReference>
<dbReference type="Proteomes" id="UP000257706">
    <property type="component" value="Unassembled WGS sequence"/>
</dbReference>
<evidence type="ECO:0000313" key="2">
    <source>
        <dbReference type="EMBL" id="HAE50856.1"/>
    </source>
</evidence>
<dbReference type="Gene3D" id="3.20.20.360">
    <property type="entry name" value="Malate synthase, domain 3"/>
    <property type="match status" value="1"/>
</dbReference>
<comment type="caution">
    <text evidence="2">The sequence shown here is derived from an EMBL/GenBank/DDBJ whole genome shotgun (WGS) entry which is preliminary data.</text>
</comment>
<reference evidence="2 3" key="1">
    <citation type="journal article" date="2018" name="Nat. Biotechnol.">
        <title>A standardized bacterial taxonomy based on genome phylogeny substantially revises the tree of life.</title>
        <authorList>
            <person name="Parks D.H."/>
            <person name="Chuvochina M."/>
            <person name="Waite D.W."/>
            <person name="Rinke C."/>
            <person name="Skarshewski A."/>
            <person name="Chaumeil P.A."/>
            <person name="Hugenholtz P."/>
        </authorList>
    </citation>
    <scope>NUCLEOTIDE SEQUENCE [LARGE SCALE GENOMIC DNA]</scope>
    <source>
        <strain evidence="2">UBA8739</strain>
    </source>
</reference>
<organism evidence="2 3">
    <name type="scientific">Tistrella mobilis</name>
    <dbReference type="NCBI Taxonomy" id="171437"/>
    <lineage>
        <taxon>Bacteria</taxon>
        <taxon>Pseudomonadati</taxon>
        <taxon>Pseudomonadota</taxon>
        <taxon>Alphaproteobacteria</taxon>
        <taxon>Geminicoccales</taxon>
        <taxon>Geminicoccaceae</taxon>
        <taxon>Tistrella</taxon>
    </lineage>
</organism>
<dbReference type="PANTHER" id="PTHR42902:SF1">
    <property type="entry name" value="MALATE SYNTHASE 1-RELATED"/>
    <property type="match status" value="1"/>
</dbReference>
<dbReference type="PANTHER" id="PTHR42902">
    <property type="entry name" value="MALATE SYNTHASE"/>
    <property type="match status" value="1"/>
</dbReference>
<evidence type="ECO:0000259" key="1">
    <source>
        <dbReference type="Pfam" id="PF20656"/>
    </source>
</evidence>
<dbReference type="SUPFAM" id="SSF51645">
    <property type="entry name" value="Malate synthase G"/>
    <property type="match status" value="1"/>
</dbReference>
<dbReference type="GO" id="GO:0005737">
    <property type="term" value="C:cytoplasm"/>
    <property type="evidence" value="ECO:0007669"/>
    <property type="project" value="TreeGrafter"/>
</dbReference>
<protein>
    <recommendedName>
        <fullName evidence="1">Malate synthase N-terminal domain-containing protein</fullName>
    </recommendedName>
</protein>
<evidence type="ECO:0000313" key="3">
    <source>
        <dbReference type="Proteomes" id="UP000257706"/>
    </source>
</evidence>
<dbReference type="Pfam" id="PF20656">
    <property type="entry name" value="MS_N"/>
    <property type="match status" value="1"/>
</dbReference>